<protein>
    <submittedName>
        <fullName evidence="3">Uncharacterized protein</fullName>
    </submittedName>
</protein>
<dbReference type="AlphaFoldDB" id="A0A7X1NZR5"/>
<feature type="compositionally biased region" description="Pro residues" evidence="1">
    <location>
        <begin position="43"/>
        <end position="52"/>
    </location>
</feature>
<organism evidence="3 4">
    <name type="scientific">Deinococcus terrestris</name>
    <dbReference type="NCBI Taxonomy" id="2651870"/>
    <lineage>
        <taxon>Bacteria</taxon>
        <taxon>Thermotogati</taxon>
        <taxon>Deinococcota</taxon>
        <taxon>Deinococci</taxon>
        <taxon>Deinococcales</taxon>
        <taxon>Deinococcaceae</taxon>
        <taxon>Deinococcus</taxon>
    </lineage>
</organism>
<keyword evidence="2" id="KW-0732">Signal</keyword>
<evidence type="ECO:0000256" key="1">
    <source>
        <dbReference type="SAM" id="MobiDB-lite"/>
    </source>
</evidence>
<evidence type="ECO:0000313" key="4">
    <source>
        <dbReference type="Proteomes" id="UP000484842"/>
    </source>
</evidence>
<keyword evidence="4" id="KW-1185">Reference proteome</keyword>
<dbReference type="EMBL" id="WBSL01000020">
    <property type="protein sequence ID" value="MPY68294.1"/>
    <property type="molecule type" value="Genomic_DNA"/>
</dbReference>
<feature type="signal peptide" evidence="2">
    <location>
        <begin position="1"/>
        <end position="23"/>
    </location>
</feature>
<evidence type="ECO:0000313" key="3">
    <source>
        <dbReference type="EMBL" id="MPY68294.1"/>
    </source>
</evidence>
<dbReference type="Proteomes" id="UP000484842">
    <property type="component" value="Unassembled WGS sequence"/>
</dbReference>
<feature type="chain" id="PRO_5030631395" evidence="2">
    <location>
        <begin position="24"/>
        <end position="63"/>
    </location>
</feature>
<evidence type="ECO:0000256" key="2">
    <source>
        <dbReference type="SAM" id="SignalP"/>
    </source>
</evidence>
<sequence>MSTRPLRSIFCLLILTVTTLAAAEQSFQEVSDSLPRAVNGRPHPIPPLPPTPVRGSEDPVVSP</sequence>
<gene>
    <name evidence="3" type="ORF">F8S09_16685</name>
</gene>
<accession>A0A7X1NZR5</accession>
<name>A0A7X1NZR5_9DEIO</name>
<comment type="caution">
    <text evidence="3">The sequence shown here is derived from an EMBL/GenBank/DDBJ whole genome shotgun (WGS) entry which is preliminary data.</text>
</comment>
<dbReference type="RefSeq" id="WP_152872590.1">
    <property type="nucleotide sequence ID" value="NZ_WBSL01000020.1"/>
</dbReference>
<feature type="region of interest" description="Disordered" evidence="1">
    <location>
        <begin position="32"/>
        <end position="63"/>
    </location>
</feature>
<proteinExistence type="predicted"/>
<reference evidence="3 4" key="1">
    <citation type="submission" date="2019-10" db="EMBL/GenBank/DDBJ databases">
        <title>Deinococcus sp. isolated from soil.</title>
        <authorList>
            <person name="Li Y."/>
            <person name="Wang J."/>
        </authorList>
    </citation>
    <scope>NUCLEOTIDE SEQUENCE [LARGE SCALE GENOMIC DNA]</scope>
    <source>
        <strain evidence="3 4">SDU3-2</strain>
    </source>
</reference>